<dbReference type="PANTHER" id="PTHR33074">
    <property type="entry name" value="EXPRESSED PROTEIN-RELATED"/>
    <property type="match status" value="1"/>
</dbReference>
<feature type="domain" description="DUF1618" evidence="1">
    <location>
        <begin position="282"/>
        <end position="398"/>
    </location>
</feature>
<dbReference type="Proteomes" id="UP000243499">
    <property type="component" value="Chromosome 8"/>
</dbReference>
<evidence type="ECO:0000259" key="1">
    <source>
        <dbReference type="Pfam" id="PF07762"/>
    </source>
</evidence>
<dbReference type="PANTHER" id="PTHR33074:SF76">
    <property type="entry name" value="OS11G0569701 PROTEIN"/>
    <property type="match status" value="1"/>
</dbReference>
<organism evidence="2">
    <name type="scientific">Panicum hallii</name>
    <dbReference type="NCBI Taxonomy" id="206008"/>
    <lineage>
        <taxon>Eukaryota</taxon>
        <taxon>Viridiplantae</taxon>
        <taxon>Streptophyta</taxon>
        <taxon>Embryophyta</taxon>
        <taxon>Tracheophyta</taxon>
        <taxon>Spermatophyta</taxon>
        <taxon>Magnoliopsida</taxon>
        <taxon>Liliopsida</taxon>
        <taxon>Poales</taxon>
        <taxon>Poaceae</taxon>
        <taxon>PACMAD clade</taxon>
        <taxon>Panicoideae</taxon>
        <taxon>Panicodae</taxon>
        <taxon>Paniceae</taxon>
        <taxon>Panicinae</taxon>
        <taxon>Panicum</taxon>
        <taxon>Panicum sect. Panicum</taxon>
    </lineage>
</organism>
<protein>
    <recommendedName>
        <fullName evidence="1">DUF1618 domain-containing protein</fullName>
    </recommendedName>
</protein>
<evidence type="ECO:0000313" key="2">
    <source>
        <dbReference type="EMBL" id="PVH33728.1"/>
    </source>
</evidence>
<name>A0A2T8I7V2_9POAL</name>
<dbReference type="InterPro" id="IPR011676">
    <property type="entry name" value="DUF1618"/>
</dbReference>
<reference evidence="2" key="1">
    <citation type="submission" date="2018-04" db="EMBL/GenBank/DDBJ databases">
        <title>WGS assembly of Panicum hallii.</title>
        <authorList>
            <person name="Lovell J."/>
            <person name="Jenkins J."/>
            <person name="Lowry D."/>
            <person name="Mamidi S."/>
            <person name="Sreedasyam A."/>
            <person name="Weng X."/>
            <person name="Barry K."/>
            <person name="Bonette J."/>
            <person name="Campitelli B."/>
            <person name="Daum C."/>
            <person name="Gordon S."/>
            <person name="Gould B."/>
            <person name="Lipzen A."/>
            <person name="Macqueen A."/>
            <person name="Palacio-Mejia J."/>
            <person name="Plott C."/>
            <person name="Shakirov E."/>
            <person name="Shu S."/>
            <person name="Yoshinaga Y."/>
            <person name="Zane M."/>
            <person name="Rokhsar D."/>
            <person name="Grimwood J."/>
            <person name="Schmutz J."/>
            <person name="Juenger T."/>
        </authorList>
    </citation>
    <scope>NUCLEOTIDE SEQUENCE [LARGE SCALE GENOMIC DNA]</scope>
    <source>
        <strain evidence="2">FIL2</strain>
    </source>
</reference>
<accession>A0A2T8I7V2</accession>
<dbReference type="Gramene" id="PVH33728">
    <property type="protein sequence ID" value="PVH33728"/>
    <property type="gene ID" value="PAHAL_8G055100"/>
</dbReference>
<dbReference type="EMBL" id="CM008053">
    <property type="protein sequence ID" value="PVH33728.1"/>
    <property type="molecule type" value="Genomic_DNA"/>
</dbReference>
<gene>
    <name evidence="2" type="ORF">PAHAL_8G055100</name>
</gene>
<dbReference type="AlphaFoldDB" id="A0A2T8I7V2"/>
<dbReference type="Pfam" id="PF07762">
    <property type="entry name" value="DUF1618"/>
    <property type="match status" value="1"/>
</dbReference>
<proteinExistence type="predicted"/>
<sequence>MKGGTALDGFSFGLSRWRSSISRSIHLIPGRGRPSPTEPITDPPAPAAAAAAAKDDPRWVLLDSRGCHWNGSLVAGDAKTVAECRTSTGQRLRVAFDLAAPPARSLLYYDSAETAGPGEEKHAQPLSVVAAHGDSVLLRMARRRRREPSSAAAAGPFDHFVYRAGGGARAPSLSLLPALKFLRRHEEGIVEPNCCPLLTEDTGILRRGGGDVEFLMAWIDVLSGGHGMANLCVLRPGSSSQWEHKRLVPIAHEEGDEVMGSLTGPDVAISVGDRFLCWFGHLHCFILCDMADAASPKLRHVPLPGSPYDPNYYTDDLPPLTDSYNLGTAAGASAAVRYVSVEPRCCCGGFGRSSCPRSLHAFTVTTWTLALSMDEPVAWVKDGVIDCEELWAMPGYELRASCACTCSAPS</sequence>